<feature type="transmembrane region" description="Helical" evidence="7">
    <location>
        <begin position="85"/>
        <end position="102"/>
    </location>
</feature>
<feature type="transmembrane region" description="Helical" evidence="7">
    <location>
        <begin position="242"/>
        <end position="264"/>
    </location>
</feature>
<dbReference type="RefSeq" id="WP_044301532.1">
    <property type="nucleotide sequence ID" value="NZ_CAEUHN010000012.1"/>
</dbReference>
<keyword evidence="5 7" id="KW-1133">Transmembrane helix</keyword>
<evidence type="ECO:0000256" key="7">
    <source>
        <dbReference type="SAM" id="Phobius"/>
    </source>
</evidence>
<dbReference type="PANTHER" id="PTHR40074">
    <property type="entry name" value="O-ACETYLTRANSFERASE WECH"/>
    <property type="match status" value="1"/>
</dbReference>
<evidence type="ECO:0000313" key="9">
    <source>
        <dbReference type="EMBL" id="KFX73518.1"/>
    </source>
</evidence>
<gene>
    <name evidence="9" type="ORF">EE52_0217755</name>
</gene>
<comment type="caution">
    <text evidence="9">The sequence shown here is derived from an EMBL/GenBank/DDBJ whole genome shotgun (WGS) entry which is preliminary data.</text>
</comment>
<evidence type="ECO:0000256" key="4">
    <source>
        <dbReference type="ARBA" id="ARBA00022692"/>
    </source>
</evidence>
<feature type="transmembrane region" description="Helical" evidence="7">
    <location>
        <begin position="147"/>
        <end position="168"/>
    </location>
</feature>
<dbReference type="GO" id="GO:0016413">
    <property type="term" value="F:O-acetyltransferase activity"/>
    <property type="evidence" value="ECO:0007669"/>
    <property type="project" value="TreeGrafter"/>
</dbReference>
<feature type="transmembrane region" description="Helical" evidence="7">
    <location>
        <begin position="52"/>
        <end position="69"/>
    </location>
</feature>
<reference evidence="9" key="1">
    <citation type="book" date="2014" name="THE 24TH EUROPEAN CONGRESS OF CLINICAL MICROBIOLOGY AND INFECTIOUS DISEASES" publisher="ECCMID 2014" city="Barcelona, Spain">
        <title>Identification of resistance genes in three multidrug-resistant Bacteroides fragilis isolates by whole genome sequencing.</title>
        <editorList>
            <person name="Unknown"/>
            <person name="A."/>
        </editorList>
        <authorList>
            <person name="Sydenham T.V."/>
            <person name="Hasman H."/>
            <person name="Wang M."/>
            <person name="Soki J."/>
            <person name="Nagy E."/>
            <person name="Justesen U.S."/>
        </authorList>
    </citation>
    <scope>NUCLEOTIDE SEQUENCE</scope>
    <source>
        <strain evidence="9">DCMOUH0018B</strain>
    </source>
</reference>
<evidence type="ECO:0000256" key="1">
    <source>
        <dbReference type="ARBA" id="ARBA00004651"/>
    </source>
</evidence>
<keyword evidence="4 7" id="KW-0812">Transmembrane</keyword>
<feature type="domain" description="Acyltransferase 3" evidence="8">
    <location>
        <begin position="13"/>
        <end position="332"/>
    </location>
</feature>
<dbReference type="InterPro" id="IPR002656">
    <property type="entry name" value="Acyl_transf_3_dom"/>
</dbReference>
<dbReference type="Pfam" id="PF01757">
    <property type="entry name" value="Acyl_transf_3"/>
    <property type="match status" value="1"/>
</dbReference>
<dbReference type="PATRIC" id="fig|817.53.peg.3664"/>
<evidence type="ECO:0000256" key="5">
    <source>
        <dbReference type="ARBA" id="ARBA00022989"/>
    </source>
</evidence>
<dbReference type="EMBL" id="JMZZ02000218">
    <property type="protein sequence ID" value="KFX73518.1"/>
    <property type="molecule type" value="Genomic_DNA"/>
</dbReference>
<feature type="transmembrane region" description="Helical" evidence="7">
    <location>
        <begin position="180"/>
        <end position="200"/>
    </location>
</feature>
<dbReference type="PANTHER" id="PTHR40074:SF2">
    <property type="entry name" value="O-ACETYLTRANSFERASE WECH"/>
    <property type="match status" value="1"/>
</dbReference>
<evidence type="ECO:0000256" key="2">
    <source>
        <dbReference type="ARBA" id="ARBA00007400"/>
    </source>
</evidence>
<comment type="similarity">
    <text evidence="2">Belongs to the acyltransferase 3 family.</text>
</comment>
<protein>
    <recommendedName>
        <fullName evidence="8">Acyltransferase 3 domain-containing protein</fullName>
    </recommendedName>
</protein>
<reference evidence="9" key="2">
    <citation type="submission" date="2014-07" db="EMBL/GenBank/DDBJ databases">
        <title>Genetics and epidemiology of antimicrobial resistance in B. fragilis group.</title>
        <authorList>
            <person name="Sydenham T.V."/>
            <person name="Hasman H."/>
            <person name="Kemp M."/>
            <person name="Justesen U.S."/>
        </authorList>
    </citation>
    <scope>NUCLEOTIDE SEQUENCE [LARGE SCALE GENOMIC DNA]</scope>
    <source>
        <strain evidence="9">DCMOUH0018B</strain>
    </source>
</reference>
<organism evidence="9">
    <name type="scientific">Bacteroides fragilis</name>
    <dbReference type="NCBI Taxonomy" id="817"/>
    <lineage>
        <taxon>Bacteria</taxon>
        <taxon>Pseudomonadati</taxon>
        <taxon>Bacteroidota</taxon>
        <taxon>Bacteroidia</taxon>
        <taxon>Bacteroidales</taxon>
        <taxon>Bacteroidaceae</taxon>
        <taxon>Bacteroides</taxon>
    </lineage>
</organism>
<feature type="transmembrane region" description="Helical" evidence="7">
    <location>
        <begin position="317"/>
        <end position="336"/>
    </location>
</feature>
<dbReference type="GO" id="GO:0009246">
    <property type="term" value="P:enterobacterial common antigen biosynthetic process"/>
    <property type="evidence" value="ECO:0007669"/>
    <property type="project" value="TreeGrafter"/>
</dbReference>
<evidence type="ECO:0000256" key="3">
    <source>
        <dbReference type="ARBA" id="ARBA00022475"/>
    </source>
</evidence>
<comment type="subcellular location">
    <subcellularLocation>
        <location evidence="1">Cell membrane</location>
        <topology evidence="1">Multi-pass membrane protein</topology>
    </subcellularLocation>
</comment>
<dbReference type="GO" id="GO:0005886">
    <property type="term" value="C:plasma membrane"/>
    <property type="evidence" value="ECO:0007669"/>
    <property type="project" value="UniProtKB-SubCell"/>
</dbReference>
<feature type="transmembrane region" description="Helical" evidence="7">
    <location>
        <begin position="21"/>
        <end position="40"/>
    </location>
</feature>
<evidence type="ECO:0000259" key="8">
    <source>
        <dbReference type="Pfam" id="PF01757"/>
    </source>
</evidence>
<sequence>MTEIGLTHKKRIEYIDAMRGFTMLLVVFGHVLTHCLRNYSEDSVVYCFFERFRMPMFFFISGYIAYKAAQHWDFSLFRTMLKKKAIVQLIPTFIFFSFWGIVHNNNLWETFMKNGTDIFWFCQALFEMFAIYYTVQLISHYTSTKTFNYLIISIAIATKILNVNNFGLYDENDPWFRMTVGYRVLPYFMYFVLGLMAKKYHKQFIDLMKNDGAKAFFILAYISLFCLNYHHDFAGGAIINKLSYSLVLRVVGVLCVFSFFCNHADYFAQNNRVSKYMQFVGRRTLDIYLLHYFFLPDLAVCNEFLSTNTRALLELSFGIGISLMVIMVCLLCSTIIRSSDFLGHYLFGAKSEKYK</sequence>
<dbReference type="AlphaFoldDB" id="A0A0I9S6Q5"/>
<name>A0A0I9S6Q5_BACFG</name>
<keyword evidence="6 7" id="KW-0472">Membrane</keyword>
<accession>A0A0I9S6Q5</accession>
<keyword evidence="3" id="KW-1003">Cell membrane</keyword>
<feature type="transmembrane region" description="Helical" evidence="7">
    <location>
        <begin position="212"/>
        <end position="230"/>
    </location>
</feature>
<feature type="transmembrane region" description="Helical" evidence="7">
    <location>
        <begin position="118"/>
        <end position="135"/>
    </location>
</feature>
<proteinExistence type="inferred from homology"/>
<evidence type="ECO:0000256" key="6">
    <source>
        <dbReference type="ARBA" id="ARBA00023136"/>
    </source>
</evidence>